<dbReference type="GO" id="GO:0009236">
    <property type="term" value="P:cobalamin biosynthetic process"/>
    <property type="evidence" value="ECO:0007669"/>
    <property type="project" value="UniProtKB-UniPathway"/>
</dbReference>
<evidence type="ECO:0000259" key="6">
    <source>
        <dbReference type="Pfam" id="PF00590"/>
    </source>
</evidence>
<dbReference type="InterPro" id="IPR014776">
    <property type="entry name" value="4pyrrole_Mease_sub2"/>
</dbReference>
<evidence type="ECO:0000256" key="1">
    <source>
        <dbReference type="ARBA" id="ARBA00004953"/>
    </source>
</evidence>
<protein>
    <submittedName>
        <fullName evidence="7">Precorrin-6Y C5,15-methyltransferase (Decarboxylating)</fullName>
    </submittedName>
</protein>
<gene>
    <name evidence="7" type="ORF">EDC14_10044</name>
</gene>
<dbReference type="AlphaFoldDB" id="A0A4R1S5N5"/>
<sequence length="211" mass="23028">MDANWVVIGMGPGGPDYVTAAARDALRSARFVCGSQPLLQKYLGPAQTGLVIDADLDALQQRLSGWLAERVAFLVSGDPGFYSILDWLRREFPGQRMAVVPGISSMQLAFARLGQSWYDCKFLSLHGRDGVDFLTELRHNRQVCLLTDERRPPAAIIAAVAAHFPKRRVFVGSRLGTAEEATWQGTAGAYQDGDPNHPYSVVIVADAELAL</sequence>
<evidence type="ECO:0000256" key="2">
    <source>
        <dbReference type="ARBA" id="ARBA00022573"/>
    </source>
</evidence>
<dbReference type="UniPathway" id="UPA00148"/>
<keyword evidence="5" id="KW-0949">S-adenosyl-L-methionine</keyword>
<comment type="caution">
    <text evidence="7">The sequence shown here is derived from an EMBL/GenBank/DDBJ whole genome shotgun (WGS) entry which is preliminary data.</text>
</comment>
<dbReference type="InterPro" id="IPR050714">
    <property type="entry name" value="Cobalamin_biosynth_MTase"/>
</dbReference>
<name>A0A4R1S5N5_HYDET</name>
<dbReference type="InterPro" id="IPR035996">
    <property type="entry name" value="4pyrrol_Methylase_sf"/>
</dbReference>
<organism evidence="7 8">
    <name type="scientific">Hydrogenispora ethanolica</name>
    <dbReference type="NCBI Taxonomy" id="1082276"/>
    <lineage>
        <taxon>Bacteria</taxon>
        <taxon>Bacillati</taxon>
        <taxon>Bacillota</taxon>
        <taxon>Hydrogenispora</taxon>
    </lineage>
</organism>
<dbReference type="GO" id="GO:0032259">
    <property type="term" value="P:methylation"/>
    <property type="evidence" value="ECO:0007669"/>
    <property type="project" value="UniProtKB-KW"/>
</dbReference>
<reference evidence="7 8" key="1">
    <citation type="submission" date="2019-03" db="EMBL/GenBank/DDBJ databases">
        <title>Genomic Encyclopedia of Type Strains, Phase IV (KMG-IV): sequencing the most valuable type-strain genomes for metagenomic binning, comparative biology and taxonomic classification.</title>
        <authorList>
            <person name="Goeker M."/>
        </authorList>
    </citation>
    <scope>NUCLEOTIDE SEQUENCE [LARGE SCALE GENOMIC DNA]</scope>
    <source>
        <strain evidence="7 8">LX-B</strain>
    </source>
</reference>
<keyword evidence="2" id="KW-0169">Cobalamin biosynthesis</keyword>
<evidence type="ECO:0000313" key="8">
    <source>
        <dbReference type="Proteomes" id="UP000295008"/>
    </source>
</evidence>
<evidence type="ECO:0000256" key="3">
    <source>
        <dbReference type="ARBA" id="ARBA00022603"/>
    </source>
</evidence>
<dbReference type="SUPFAM" id="SSF53790">
    <property type="entry name" value="Tetrapyrrole methylase"/>
    <property type="match status" value="1"/>
</dbReference>
<dbReference type="Proteomes" id="UP000295008">
    <property type="component" value="Unassembled WGS sequence"/>
</dbReference>
<dbReference type="RefSeq" id="WP_132013010.1">
    <property type="nucleotide sequence ID" value="NZ_SLUN01000004.1"/>
</dbReference>
<comment type="pathway">
    <text evidence="1">Cofactor biosynthesis; adenosylcobalamin biosynthesis.</text>
</comment>
<keyword evidence="8" id="KW-1185">Reference proteome</keyword>
<evidence type="ECO:0000313" key="7">
    <source>
        <dbReference type="EMBL" id="TCL74070.1"/>
    </source>
</evidence>
<keyword evidence="3 7" id="KW-0489">Methyltransferase</keyword>
<dbReference type="PANTHER" id="PTHR43182">
    <property type="entry name" value="COBALT-PRECORRIN-6B C(15)-METHYLTRANSFERASE (DECARBOXYLATING)"/>
    <property type="match status" value="1"/>
</dbReference>
<dbReference type="Gene3D" id="3.30.950.10">
    <property type="entry name" value="Methyltransferase, Cobalt-precorrin-4 Transmethylase, Domain 2"/>
    <property type="match status" value="1"/>
</dbReference>
<dbReference type="InterPro" id="IPR012818">
    <property type="entry name" value="CbiE"/>
</dbReference>
<accession>A0A4R1S5N5</accession>
<dbReference type="Pfam" id="PF00590">
    <property type="entry name" value="TP_methylase"/>
    <property type="match status" value="1"/>
</dbReference>
<dbReference type="CDD" id="cd11644">
    <property type="entry name" value="Precorrin-6Y-MT"/>
    <property type="match status" value="1"/>
</dbReference>
<proteinExistence type="predicted"/>
<keyword evidence="4 7" id="KW-0808">Transferase</keyword>
<dbReference type="Gene3D" id="3.40.1010.10">
    <property type="entry name" value="Cobalt-precorrin-4 Transmethylase, Domain 1"/>
    <property type="match status" value="1"/>
</dbReference>
<feature type="domain" description="Tetrapyrrole methylase" evidence="6">
    <location>
        <begin position="6"/>
        <end position="188"/>
    </location>
</feature>
<dbReference type="EMBL" id="SLUN01000004">
    <property type="protein sequence ID" value="TCL74070.1"/>
    <property type="molecule type" value="Genomic_DNA"/>
</dbReference>
<dbReference type="PANTHER" id="PTHR43182:SF1">
    <property type="entry name" value="COBALT-PRECORRIN-7 C(5)-METHYLTRANSFERASE"/>
    <property type="match status" value="1"/>
</dbReference>
<dbReference type="InterPro" id="IPR014777">
    <property type="entry name" value="4pyrrole_Mease_sub1"/>
</dbReference>
<dbReference type="NCBIfam" id="TIGR02467">
    <property type="entry name" value="CbiE"/>
    <property type="match status" value="1"/>
</dbReference>
<evidence type="ECO:0000256" key="4">
    <source>
        <dbReference type="ARBA" id="ARBA00022679"/>
    </source>
</evidence>
<dbReference type="OrthoDB" id="9780707at2"/>
<dbReference type="GO" id="GO:0008276">
    <property type="term" value="F:protein methyltransferase activity"/>
    <property type="evidence" value="ECO:0007669"/>
    <property type="project" value="InterPro"/>
</dbReference>
<dbReference type="InterPro" id="IPR000878">
    <property type="entry name" value="4pyrrol_Mease"/>
</dbReference>
<evidence type="ECO:0000256" key="5">
    <source>
        <dbReference type="ARBA" id="ARBA00022691"/>
    </source>
</evidence>